<feature type="domain" description="Chitin-binding type-2" evidence="2">
    <location>
        <begin position="521"/>
        <end position="578"/>
    </location>
</feature>
<protein>
    <recommendedName>
        <fullName evidence="2">Chitin-binding type-2 domain-containing protein</fullName>
    </recommendedName>
</protein>
<feature type="domain" description="Chitin-binding type-2" evidence="2">
    <location>
        <begin position="583"/>
        <end position="646"/>
    </location>
</feature>
<feature type="region of interest" description="Disordered" evidence="1">
    <location>
        <begin position="1"/>
        <end position="93"/>
    </location>
</feature>
<feature type="non-terminal residue" evidence="3">
    <location>
        <position position="653"/>
    </location>
</feature>
<feature type="compositionally biased region" description="Pro residues" evidence="1">
    <location>
        <begin position="387"/>
        <end position="471"/>
    </location>
</feature>
<dbReference type="GO" id="GO:0005576">
    <property type="term" value="C:extracellular region"/>
    <property type="evidence" value="ECO:0007669"/>
    <property type="project" value="InterPro"/>
</dbReference>
<evidence type="ECO:0000259" key="2">
    <source>
        <dbReference type="PROSITE" id="PS50940"/>
    </source>
</evidence>
<feature type="compositionally biased region" description="Pro residues" evidence="1">
    <location>
        <begin position="305"/>
        <end position="340"/>
    </location>
</feature>
<dbReference type="Gene3D" id="2.170.140.10">
    <property type="entry name" value="Chitin binding domain"/>
    <property type="match status" value="2"/>
</dbReference>
<organism evidence="3 4">
    <name type="scientific">Operophtera brumata</name>
    <name type="common">Winter moth</name>
    <name type="synonym">Phalaena brumata</name>
    <dbReference type="NCBI Taxonomy" id="104452"/>
    <lineage>
        <taxon>Eukaryota</taxon>
        <taxon>Metazoa</taxon>
        <taxon>Ecdysozoa</taxon>
        <taxon>Arthropoda</taxon>
        <taxon>Hexapoda</taxon>
        <taxon>Insecta</taxon>
        <taxon>Pterygota</taxon>
        <taxon>Neoptera</taxon>
        <taxon>Endopterygota</taxon>
        <taxon>Lepidoptera</taxon>
        <taxon>Glossata</taxon>
        <taxon>Ditrysia</taxon>
        <taxon>Geometroidea</taxon>
        <taxon>Geometridae</taxon>
        <taxon>Larentiinae</taxon>
        <taxon>Operophtera</taxon>
    </lineage>
</organism>
<name>A0A0L7L7V1_OPEBR</name>
<feature type="compositionally biased region" description="Pro residues" evidence="1">
    <location>
        <begin position="367"/>
        <end position="380"/>
    </location>
</feature>
<dbReference type="PROSITE" id="PS50940">
    <property type="entry name" value="CHIT_BIND_II"/>
    <property type="match status" value="2"/>
</dbReference>
<accession>A0A0L7L7V1</accession>
<dbReference type="InterPro" id="IPR002557">
    <property type="entry name" value="Chitin-bd_dom"/>
</dbReference>
<feature type="compositionally biased region" description="Pro residues" evidence="1">
    <location>
        <begin position="232"/>
        <end position="241"/>
    </location>
</feature>
<dbReference type="STRING" id="104452.A0A0L7L7V1"/>
<dbReference type="SMART" id="SM00494">
    <property type="entry name" value="ChtBD2"/>
    <property type="match status" value="2"/>
</dbReference>
<gene>
    <name evidence="3" type="ORF">OBRU01_13562</name>
</gene>
<comment type="caution">
    <text evidence="3">The sequence shown here is derived from an EMBL/GenBank/DDBJ whole genome shotgun (WGS) entry which is preliminary data.</text>
</comment>
<proteinExistence type="predicted"/>
<sequence length="653" mass="72124">SGQGVSYYGGSNVRTQNRLPPRPIGSYSPGFSPNVEPISLVNNPQPIYQPPQPVQADQHQPIYQSPQAIQSDVPQPPVAPKIPPEPASRPINSFPRPLPPWSWSRPKVFPAEINTQENPSPPDNVLVDVYPESSPVPLKYGPKALDFESPVESDQPVPVEGSAVVLQPEKAKISSSPIPEELLPNIEVNTKPEPLAEPLPEIEPVPQPSPPGARPSSEEPLTDPIPELSPEQPVPSYPEPIPISNSQSAAEIQQEPIPATYESNRFIEPVNQPPTPITPALMNQPSVPTYQPVQTPAPVAYFPMSLPPRPDYQPMQPPGPDYQPMQPPGPDYQPMQPPGPDYQSMQPPRPDYQPMQPPGPDYQSMQPPRPDYQPMHPPGPDYQSMQPPGPDYQPMQPPGPDYQPMQPPGPDYQPMQPPGPDYQPMQPPRPDYQPMHPPAPIPIPMARPPQTLPPPEPAPRPPQPRPIPSHPGVPSTSYIPISAPEDDIIPLTEFQCIKGDAYYIIANECDTYIECQAARPTGECPHWYGFFSISGGDCSQYLMCQKGKATLMNCPFGLVFNDELNSCDWPENVPQCHSNAFNDFTCPTPPEDDPDLLTKFRYGNDCGIYMACLRGHPRLLRCDSGLSFDENSQVCIDSDLVTDCRSKETRYYA</sequence>
<evidence type="ECO:0000256" key="1">
    <source>
        <dbReference type="SAM" id="MobiDB-lite"/>
    </source>
</evidence>
<dbReference type="EMBL" id="JTDY01002365">
    <property type="protein sequence ID" value="KOB71572.1"/>
    <property type="molecule type" value="Genomic_DNA"/>
</dbReference>
<evidence type="ECO:0000313" key="3">
    <source>
        <dbReference type="EMBL" id="KOB71572.1"/>
    </source>
</evidence>
<dbReference type="SUPFAM" id="SSF57625">
    <property type="entry name" value="Invertebrate chitin-binding proteins"/>
    <property type="match status" value="2"/>
</dbReference>
<reference evidence="3 4" key="1">
    <citation type="journal article" date="2015" name="Genome Biol. Evol.">
        <title>The genome of winter moth (Operophtera brumata) provides a genomic perspective on sexual dimorphism and phenology.</title>
        <authorList>
            <person name="Derks M.F."/>
            <person name="Smit S."/>
            <person name="Salis L."/>
            <person name="Schijlen E."/>
            <person name="Bossers A."/>
            <person name="Mateman C."/>
            <person name="Pijl A.S."/>
            <person name="de Ridder D."/>
            <person name="Groenen M.A."/>
            <person name="Visser M.E."/>
            <person name="Megens H.J."/>
        </authorList>
    </citation>
    <scope>NUCLEOTIDE SEQUENCE [LARGE SCALE GENOMIC DNA]</scope>
    <source>
        <strain evidence="3">WM2013NL</strain>
        <tissue evidence="3">Head and thorax</tissue>
    </source>
</reference>
<evidence type="ECO:0000313" key="4">
    <source>
        <dbReference type="Proteomes" id="UP000037510"/>
    </source>
</evidence>
<feature type="compositionally biased region" description="Pro residues" evidence="1">
    <location>
        <begin position="347"/>
        <end position="360"/>
    </location>
</feature>
<dbReference type="InterPro" id="IPR036508">
    <property type="entry name" value="Chitin-bd_dom_sf"/>
</dbReference>
<keyword evidence="4" id="KW-1185">Reference proteome</keyword>
<dbReference type="Pfam" id="PF01607">
    <property type="entry name" value="CBM_14"/>
    <property type="match status" value="2"/>
</dbReference>
<feature type="non-terminal residue" evidence="3">
    <location>
        <position position="1"/>
    </location>
</feature>
<dbReference type="GO" id="GO:0008061">
    <property type="term" value="F:chitin binding"/>
    <property type="evidence" value="ECO:0007669"/>
    <property type="project" value="InterPro"/>
</dbReference>
<feature type="compositionally biased region" description="Polar residues" evidence="1">
    <location>
        <begin position="57"/>
        <end position="73"/>
    </location>
</feature>
<feature type="compositionally biased region" description="Pro residues" evidence="1">
    <location>
        <begin position="195"/>
        <end position="213"/>
    </location>
</feature>
<dbReference type="Proteomes" id="UP000037510">
    <property type="component" value="Unassembled WGS sequence"/>
</dbReference>
<feature type="region of interest" description="Disordered" evidence="1">
    <location>
        <begin position="146"/>
        <end position="481"/>
    </location>
</feature>
<dbReference type="AlphaFoldDB" id="A0A0L7L7V1"/>
<dbReference type="PRINTS" id="PR01217">
    <property type="entry name" value="PRICHEXTENSN"/>
</dbReference>
<feature type="compositionally biased region" description="Pro residues" evidence="1">
    <location>
        <begin position="74"/>
        <end position="87"/>
    </location>
</feature>
<feature type="compositionally biased region" description="Polar residues" evidence="1">
    <location>
        <begin position="281"/>
        <end position="294"/>
    </location>
</feature>